<evidence type="ECO:0000256" key="2">
    <source>
        <dbReference type="ARBA" id="ARBA00022448"/>
    </source>
</evidence>
<keyword evidence="7 11" id="KW-0798">TonB box</keyword>
<dbReference type="GO" id="GO:0009279">
    <property type="term" value="C:cell outer membrane"/>
    <property type="evidence" value="ECO:0007669"/>
    <property type="project" value="UniProtKB-SubCell"/>
</dbReference>
<organism evidence="14 15">
    <name type="scientific">Parabacteroides distasonis</name>
    <dbReference type="NCBI Taxonomy" id="823"/>
    <lineage>
        <taxon>Bacteria</taxon>
        <taxon>Pseudomonadati</taxon>
        <taxon>Bacteroidota</taxon>
        <taxon>Bacteroidia</taxon>
        <taxon>Bacteroidales</taxon>
        <taxon>Tannerellaceae</taxon>
        <taxon>Parabacteroides</taxon>
    </lineage>
</organism>
<keyword evidence="2 10" id="KW-0813">Transport</keyword>
<protein>
    <submittedName>
        <fullName evidence="14">SusC/RagA family TonB-linked outer membrane protein</fullName>
    </submittedName>
</protein>
<keyword evidence="4" id="KW-0406">Ion transport</keyword>
<keyword evidence="5 10" id="KW-0812">Transmembrane</keyword>
<reference evidence="15" key="1">
    <citation type="submission" date="2017-04" db="EMBL/GenBank/DDBJ databases">
        <title>Function of individual gut microbiota members based on whole genome sequencing of pure cultures obtained from chicken caecum.</title>
        <authorList>
            <person name="Medvecky M."/>
            <person name="Cejkova D."/>
            <person name="Polansky O."/>
            <person name="Karasova D."/>
            <person name="Kubasova T."/>
            <person name="Cizek A."/>
            <person name="Rychlik I."/>
        </authorList>
    </citation>
    <scope>NUCLEOTIDE SEQUENCE [LARGE SCALE GENOMIC DNA]</scope>
    <source>
        <strain evidence="15">An199</strain>
    </source>
</reference>
<dbReference type="InterPro" id="IPR008969">
    <property type="entry name" value="CarboxyPept-like_regulatory"/>
</dbReference>
<dbReference type="SMART" id="SM00965">
    <property type="entry name" value="STN"/>
    <property type="match status" value="1"/>
</dbReference>
<comment type="subcellular location">
    <subcellularLocation>
        <location evidence="1 10">Cell outer membrane</location>
        <topology evidence="1 10">Multi-pass membrane protein</topology>
    </subcellularLocation>
</comment>
<gene>
    <name evidence="14" type="ORF">B5F32_19575</name>
</gene>
<evidence type="ECO:0000256" key="4">
    <source>
        <dbReference type="ARBA" id="ARBA00022496"/>
    </source>
</evidence>
<keyword evidence="6" id="KW-0408">Iron</keyword>
<keyword evidence="12" id="KW-0732">Signal</keyword>
<dbReference type="InterPro" id="IPR039426">
    <property type="entry name" value="TonB-dep_rcpt-like"/>
</dbReference>
<feature type="signal peptide" evidence="12">
    <location>
        <begin position="1"/>
        <end position="23"/>
    </location>
</feature>
<dbReference type="Gene3D" id="2.170.130.10">
    <property type="entry name" value="TonB-dependent receptor, plug domain"/>
    <property type="match status" value="1"/>
</dbReference>
<evidence type="ECO:0000313" key="15">
    <source>
        <dbReference type="Proteomes" id="UP000195950"/>
    </source>
</evidence>
<sequence>MKVVKKVIYVAVALFCLNLTVSAQGITLKVSDITVKQAMDELKSRSGYSFVFSSADVDTGKKISVSAENQSVNAVIEQILRGQGLTYEIQGKNIILKKDISTSIDKKTKVTGTVKDQYGEAIIGANVVVKGTTVGTITDIDGNYTLDVPSGASLQVSYIGYLTQDVVTAGKNNIDINLIEDTQKLEEVVVVGYGTQRKGELTSSISSVKSEDFIQGSVQDAAQLLQGKVAGLGVVLSDGDPASSTQIMLRGVGSIATGASPLVIIDGVPGELNMVAPEDIASIDVVKDGSAAAIYGTRGNNGVIFITTKKVRGEIPVTVDVHAYMTTQHIKKKLNMMDASQYRELVKQGKPGAVDYGYDTDWMDEIMQTPFSWVTNASLKGGTTKSNYIANINYKSAEGIIKRSKNDVLTTRIEVNHSMWDDLLKFNLNLMGREQTYHAFGSGSSFNDVIYRNALAYIPTDRPRNDDGSWVEHPTMYEYANPLALIYESDGENKSRQIRSFGSVTLTPIKQFFIKALVSHTTWNQTRGYSESKKHISTIRDNRNGYAAKGSASSRDNLIELTAQYKETFGLHNVTGLVGYSYQDNVYEDEYMINWDFPSDQYTYNNMGAGSALKRGEATMNAEKEKSKLIGFFARANYSYDNRYLATVSIRHEGSSKFGANHKWGNFPAMSVGWNVSNEHFMEGVAFLSTLKVRAGFGITGSLPNEAYSSLSRLASGNNFLTNGSSWIPTLQPESNANPDLKWEKKEEWNLGFDYGFFNERLSGSIDLYQRTTRDMVWEYNVPRPPYLYPTILANAGTMKNKGLEIRLSAIPVQTKNFQWVTTFNYSTNSNEVVSLSNNQFRVESGYFYAGYLGNTIKQDTHIVKEGEQMGNFYGFKSIDVDENGKWIIQGKDGNPKPIDQQQQEDKMVLGNGLPKHFLSWDNTFTFKNFDLNLTMRGAFKYQILNTPRLYYEVPVSLAHGNLMATAYDPVFGKRPLNDHQELQYVSYYIENGDFWKIDNITIGYTLMLKDCFLKKVRVYATANNLCTITGYSGIDPEVNTQGLDPGVDPLNRYPSTRSFTLGAMFTF</sequence>
<dbReference type="GO" id="GO:0006826">
    <property type="term" value="P:iron ion transport"/>
    <property type="evidence" value="ECO:0007669"/>
    <property type="project" value="UniProtKB-KW"/>
</dbReference>
<dbReference type="EMBL" id="NFJX01000028">
    <property type="protein sequence ID" value="OUP14678.1"/>
    <property type="molecule type" value="Genomic_DNA"/>
</dbReference>
<evidence type="ECO:0000256" key="7">
    <source>
        <dbReference type="ARBA" id="ARBA00023077"/>
    </source>
</evidence>
<dbReference type="Pfam" id="PF07660">
    <property type="entry name" value="STN"/>
    <property type="match status" value="1"/>
</dbReference>
<dbReference type="Gene3D" id="2.40.170.20">
    <property type="entry name" value="TonB-dependent receptor, beta-barrel domain"/>
    <property type="match status" value="1"/>
</dbReference>
<keyword evidence="4" id="KW-0410">Iron transport</keyword>
<dbReference type="Proteomes" id="UP000195950">
    <property type="component" value="Unassembled WGS sequence"/>
</dbReference>
<evidence type="ECO:0000256" key="1">
    <source>
        <dbReference type="ARBA" id="ARBA00004571"/>
    </source>
</evidence>
<comment type="caution">
    <text evidence="14">The sequence shown here is derived from an EMBL/GenBank/DDBJ whole genome shotgun (WGS) entry which is preliminary data.</text>
</comment>
<dbReference type="InterPro" id="IPR023997">
    <property type="entry name" value="TonB-dep_OMP_SusC/RagA_CS"/>
</dbReference>
<dbReference type="InterPro" id="IPR036942">
    <property type="entry name" value="Beta-barrel_TonB_sf"/>
</dbReference>
<dbReference type="NCBIfam" id="TIGR04056">
    <property type="entry name" value="OMP_RagA_SusC"/>
    <property type="match status" value="1"/>
</dbReference>
<dbReference type="InterPro" id="IPR023996">
    <property type="entry name" value="TonB-dep_OMP_SusC/RagA"/>
</dbReference>
<dbReference type="Gene3D" id="2.60.40.1120">
    <property type="entry name" value="Carboxypeptidase-like, regulatory domain"/>
    <property type="match status" value="1"/>
</dbReference>
<dbReference type="Gene3D" id="3.55.50.30">
    <property type="match status" value="1"/>
</dbReference>
<dbReference type="FunFam" id="2.60.40.1120:FF:000003">
    <property type="entry name" value="Outer membrane protein Omp121"/>
    <property type="match status" value="1"/>
</dbReference>
<dbReference type="InterPro" id="IPR000531">
    <property type="entry name" value="Beta-barrel_TonB"/>
</dbReference>
<evidence type="ECO:0000256" key="8">
    <source>
        <dbReference type="ARBA" id="ARBA00023136"/>
    </source>
</evidence>
<evidence type="ECO:0000313" key="14">
    <source>
        <dbReference type="EMBL" id="OUP14678.1"/>
    </source>
</evidence>
<proteinExistence type="inferred from homology"/>
<dbReference type="Pfam" id="PF07715">
    <property type="entry name" value="Plug"/>
    <property type="match status" value="1"/>
</dbReference>
<keyword evidence="8 10" id="KW-0472">Membrane</keyword>
<dbReference type="InterPro" id="IPR037066">
    <property type="entry name" value="Plug_dom_sf"/>
</dbReference>
<feature type="chain" id="PRO_5012169807" evidence="12">
    <location>
        <begin position="24"/>
        <end position="1068"/>
    </location>
</feature>
<accession>A0A1Y4I305</accession>
<feature type="domain" description="Secretin/TonB short N-terminal" evidence="13">
    <location>
        <begin position="48"/>
        <end position="99"/>
    </location>
</feature>
<dbReference type="NCBIfam" id="TIGR04057">
    <property type="entry name" value="SusC_RagA_signa"/>
    <property type="match status" value="1"/>
</dbReference>
<name>A0A1Y4I305_PARDI</name>
<keyword evidence="9 10" id="KW-0998">Cell outer membrane</keyword>
<dbReference type="Pfam" id="PF13715">
    <property type="entry name" value="CarbopepD_reg_2"/>
    <property type="match status" value="1"/>
</dbReference>
<evidence type="ECO:0000256" key="3">
    <source>
        <dbReference type="ARBA" id="ARBA00022452"/>
    </source>
</evidence>
<dbReference type="SUPFAM" id="SSF56935">
    <property type="entry name" value="Porins"/>
    <property type="match status" value="1"/>
</dbReference>
<evidence type="ECO:0000256" key="10">
    <source>
        <dbReference type="PROSITE-ProRule" id="PRU01360"/>
    </source>
</evidence>
<dbReference type="SUPFAM" id="SSF49464">
    <property type="entry name" value="Carboxypeptidase regulatory domain-like"/>
    <property type="match status" value="1"/>
</dbReference>
<evidence type="ECO:0000256" key="11">
    <source>
        <dbReference type="RuleBase" id="RU003357"/>
    </source>
</evidence>
<evidence type="ECO:0000256" key="5">
    <source>
        <dbReference type="ARBA" id="ARBA00022692"/>
    </source>
</evidence>
<keyword evidence="3 10" id="KW-1134">Transmembrane beta strand</keyword>
<evidence type="ECO:0000259" key="13">
    <source>
        <dbReference type="SMART" id="SM00965"/>
    </source>
</evidence>
<dbReference type="RefSeq" id="WP_087346771.1">
    <property type="nucleotide sequence ID" value="NZ_NFJX01000028.1"/>
</dbReference>
<dbReference type="Pfam" id="PF00593">
    <property type="entry name" value="TonB_dep_Rec_b-barrel"/>
    <property type="match status" value="1"/>
</dbReference>
<evidence type="ECO:0000256" key="6">
    <source>
        <dbReference type="ARBA" id="ARBA00023004"/>
    </source>
</evidence>
<dbReference type="AlphaFoldDB" id="A0A1Y4I305"/>
<evidence type="ECO:0000256" key="9">
    <source>
        <dbReference type="ARBA" id="ARBA00023237"/>
    </source>
</evidence>
<comment type="similarity">
    <text evidence="10 11">Belongs to the TonB-dependent receptor family.</text>
</comment>
<dbReference type="InterPro" id="IPR012910">
    <property type="entry name" value="Plug_dom"/>
</dbReference>
<dbReference type="PROSITE" id="PS52016">
    <property type="entry name" value="TONB_DEPENDENT_REC_3"/>
    <property type="match status" value="1"/>
</dbReference>
<dbReference type="InterPro" id="IPR011662">
    <property type="entry name" value="Secretin/TonB_short_N"/>
</dbReference>
<evidence type="ECO:0000256" key="12">
    <source>
        <dbReference type="SAM" id="SignalP"/>
    </source>
</evidence>